<evidence type="ECO:0000256" key="1">
    <source>
        <dbReference type="ARBA" id="ARBA00004613"/>
    </source>
</evidence>
<feature type="non-terminal residue" evidence="5">
    <location>
        <position position="1"/>
    </location>
</feature>
<dbReference type="EMBL" id="BARV01015595">
    <property type="protein sequence ID" value="GAI31820.1"/>
    <property type="molecule type" value="Genomic_DNA"/>
</dbReference>
<comment type="subcellular location">
    <subcellularLocation>
        <location evidence="1">Secreted</location>
    </subcellularLocation>
</comment>
<dbReference type="InterPro" id="IPR055372">
    <property type="entry name" value="CBM96"/>
</dbReference>
<organism evidence="5">
    <name type="scientific">marine sediment metagenome</name>
    <dbReference type="NCBI Taxonomy" id="412755"/>
    <lineage>
        <taxon>unclassified sequences</taxon>
        <taxon>metagenomes</taxon>
        <taxon>ecological metagenomes</taxon>
    </lineage>
</organism>
<gene>
    <name evidence="5" type="ORF">S06H3_26931</name>
</gene>
<accession>X1NYF7</accession>
<dbReference type="GO" id="GO:0005576">
    <property type="term" value="C:extracellular region"/>
    <property type="evidence" value="ECO:0007669"/>
    <property type="project" value="UniProtKB-SubCell"/>
</dbReference>
<protein>
    <recommendedName>
        <fullName evidence="4">Carbohydrate-binding module family 96 domain-containing protein</fullName>
    </recommendedName>
</protein>
<sequence length="293" mass="31318">TVSGSWLVIIGATFTAANSLVQFTATSTGETITTGGSAFYNLIFNGSTGDCGAGHTDNGDGTCTAKLQGAGTENLADTMLYQGEGDTNYGSDIYFFVRGLTTYNHRGILKFELSSIPNNSTINSAALYLYQRGTAYTGTHNIGAHFVSDDSWVESTTTWNNQPSHNGTAMDTIDVDNTGGAAWYNWNITDQTQTEYGDNQKISIKMVSQLEGGGTNRQRSFHTKEYTTDESLRPYLNATYTVSSGGWTFAANDHDVNNNFTITAGSVTSTSGTLYVGGNWSNLATFNHGGGTV</sequence>
<feature type="domain" description="Carbohydrate-binding module family 96" evidence="4">
    <location>
        <begin position="75"/>
        <end position="229"/>
    </location>
</feature>
<dbReference type="NCBIfam" id="NF033679">
    <property type="entry name" value="DNRLRE_dom"/>
    <property type="match status" value="1"/>
</dbReference>
<name>X1NYF7_9ZZZZ</name>
<reference evidence="5" key="1">
    <citation type="journal article" date="2014" name="Front. Microbiol.">
        <title>High frequency of phylogenetically diverse reductive dehalogenase-homologous genes in deep subseafloor sedimentary metagenomes.</title>
        <authorList>
            <person name="Kawai M."/>
            <person name="Futagami T."/>
            <person name="Toyoda A."/>
            <person name="Takaki Y."/>
            <person name="Nishi S."/>
            <person name="Hori S."/>
            <person name="Arai W."/>
            <person name="Tsubouchi T."/>
            <person name="Morono Y."/>
            <person name="Uchiyama I."/>
            <person name="Ito T."/>
            <person name="Fujiyama A."/>
            <person name="Inagaki F."/>
            <person name="Takami H."/>
        </authorList>
    </citation>
    <scope>NUCLEOTIDE SEQUENCE</scope>
    <source>
        <strain evidence="5">Expedition CK06-06</strain>
    </source>
</reference>
<comment type="caution">
    <text evidence="5">The sequence shown here is derived from an EMBL/GenBank/DDBJ whole genome shotgun (WGS) entry which is preliminary data.</text>
</comment>
<keyword evidence="2" id="KW-0964">Secreted</keyword>
<dbReference type="AlphaFoldDB" id="X1NYF7"/>
<evidence type="ECO:0000256" key="3">
    <source>
        <dbReference type="ARBA" id="ARBA00022729"/>
    </source>
</evidence>
<feature type="non-terminal residue" evidence="5">
    <location>
        <position position="293"/>
    </location>
</feature>
<evidence type="ECO:0000313" key="5">
    <source>
        <dbReference type="EMBL" id="GAI31820.1"/>
    </source>
</evidence>
<proteinExistence type="predicted"/>
<dbReference type="Pfam" id="PF24517">
    <property type="entry name" value="CBM96"/>
    <property type="match status" value="1"/>
</dbReference>
<evidence type="ECO:0000259" key="4">
    <source>
        <dbReference type="Pfam" id="PF24517"/>
    </source>
</evidence>
<evidence type="ECO:0000256" key="2">
    <source>
        <dbReference type="ARBA" id="ARBA00022525"/>
    </source>
</evidence>
<keyword evidence="3" id="KW-0732">Signal</keyword>